<feature type="region of interest" description="Disordered" evidence="15">
    <location>
        <begin position="99"/>
        <end position="167"/>
    </location>
</feature>
<feature type="compositionally biased region" description="Polar residues" evidence="15">
    <location>
        <begin position="158"/>
        <end position="167"/>
    </location>
</feature>
<evidence type="ECO:0000256" key="8">
    <source>
        <dbReference type="ARBA" id="ARBA00022723"/>
    </source>
</evidence>
<dbReference type="OrthoDB" id="1164111at2759"/>
<keyword evidence="12" id="KW-0805">Transcription regulation</keyword>
<name>A0A1W0X5U3_HYPEX</name>
<dbReference type="Pfam" id="PF04857">
    <property type="entry name" value="CAF1"/>
    <property type="match status" value="2"/>
</dbReference>
<evidence type="ECO:0000256" key="3">
    <source>
        <dbReference type="ARBA" id="ARBA00004496"/>
    </source>
</evidence>
<keyword evidence="14" id="KW-0539">Nucleus</keyword>
<keyword evidence="17" id="KW-1185">Reference proteome</keyword>
<dbReference type="InterPro" id="IPR039637">
    <property type="entry name" value="CNOT7/CNOT8/Pop2"/>
</dbReference>
<feature type="compositionally biased region" description="Polar residues" evidence="15">
    <location>
        <begin position="556"/>
        <end position="571"/>
    </location>
</feature>
<dbReference type="GO" id="GO:0046872">
    <property type="term" value="F:metal ion binding"/>
    <property type="evidence" value="ECO:0007669"/>
    <property type="project" value="UniProtKB-KW"/>
</dbReference>
<evidence type="ECO:0000313" key="16">
    <source>
        <dbReference type="EMBL" id="OQV22869.1"/>
    </source>
</evidence>
<dbReference type="Proteomes" id="UP000192578">
    <property type="component" value="Unassembled WGS sequence"/>
</dbReference>
<evidence type="ECO:0000256" key="12">
    <source>
        <dbReference type="ARBA" id="ARBA00023015"/>
    </source>
</evidence>
<feature type="compositionally biased region" description="Polar residues" evidence="15">
    <location>
        <begin position="482"/>
        <end position="494"/>
    </location>
</feature>
<evidence type="ECO:0000256" key="5">
    <source>
        <dbReference type="ARBA" id="ARBA00012161"/>
    </source>
</evidence>
<evidence type="ECO:0000256" key="2">
    <source>
        <dbReference type="ARBA" id="ARBA00004123"/>
    </source>
</evidence>
<evidence type="ECO:0000256" key="10">
    <source>
        <dbReference type="ARBA" id="ARBA00022839"/>
    </source>
</evidence>
<evidence type="ECO:0000256" key="4">
    <source>
        <dbReference type="ARBA" id="ARBA00008372"/>
    </source>
</evidence>
<evidence type="ECO:0000313" key="17">
    <source>
        <dbReference type="Proteomes" id="UP000192578"/>
    </source>
</evidence>
<feature type="region of interest" description="Disordered" evidence="15">
    <location>
        <begin position="472"/>
        <end position="497"/>
    </location>
</feature>
<comment type="similarity">
    <text evidence="4">Belongs to the CAF1 family.</text>
</comment>
<evidence type="ECO:0000256" key="7">
    <source>
        <dbReference type="ARBA" id="ARBA00022722"/>
    </source>
</evidence>
<dbReference type="GO" id="GO:0030014">
    <property type="term" value="C:CCR4-NOT complex"/>
    <property type="evidence" value="ECO:0007669"/>
    <property type="project" value="InterPro"/>
</dbReference>
<dbReference type="GO" id="GO:0003723">
    <property type="term" value="F:RNA binding"/>
    <property type="evidence" value="ECO:0007669"/>
    <property type="project" value="UniProtKB-KW"/>
</dbReference>
<dbReference type="AlphaFoldDB" id="A0A1W0X5U3"/>
<dbReference type="PANTHER" id="PTHR10797">
    <property type="entry name" value="CCR4-NOT TRANSCRIPTION COMPLEX SUBUNIT"/>
    <property type="match status" value="1"/>
</dbReference>
<keyword evidence="13" id="KW-0804">Transcription</keyword>
<accession>A0A1W0X5U3</accession>
<dbReference type="SUPFAM" id="SSF53098">
    <property type="entry name" value="Ribonuclease H-like"/>
    <property type="match status" value="1"/>
</dbReference>
<gene>
    <name evidence="16" type="ORF">BV898_03301</name>
</gene>
<evidence type="ECO:0000256" key="14">
    <source>
        <dbReference type="ARBA" id="ARBA00023242"/>
    </source>
</evidence>
<feature type="compositionally biased region" description="Low complexity" evidence="15">
    <location>
        <begin position="49"/>
        <end position="71"/>
    </location>
</feature>
<keyword evidence="6" id="KW-0963">Cytoplasm</keyword>
<organism evidence="16 17">
    <name type="scientific">Hypsibius exemplaris</name>
    <name type="common">Freshwater tardigrade</name>
    <dbReference type="NCBI Taxonomy" id="2072580"/>
    <lineage>
        <taxon>Eukaryota</taxon>
        <taxon>Metazoa</taxon>
        <taxon>Ecdysozoa</taxon>
        <taxon>Tardigrada</taxon>
        <taxon>Eutardigrada</taxon>
        <taxon>Parachela</taxon>
        <taxon>Hypsibioidea</taxon>
        <taxon>Hypsibiidae</taxon>
        <taxon>Hypsibius</taxon>
    </lineage>
</organism>
<reference evidence="17" key="1">
    <citation type="submission" date="2017-01" db="EMBL/GenBank/DDBJ databases">
        <title>Comparative genomics of anhydrobiosis in the tardigrade Hypsibius dujardini.</title>
        <authorList>
            <person name="Yoshida Y."/>
            <person name="Koutsovoulos G."/>
            <person name="Laetsch D."/>
            <person name="Stevens L."/>
            <person name="Kumar S."/>
            <person name="Horikawa D."/>
            <person name="Ishino K."/>
            <person name="Komine S."/>
            <person name="Tomita M."/>
            <person name="Blaxter M."/>
            <person name="Arakawa K."/>
        </authorList>
    </citation>
    <scope>NUCLEOTIDE SEQUENCE [LARGE SCALE GENOMIC DNA]</scope>
    <source>
        <strain evidence="17">Z151</strain>
    </source>
</reference>
<protein>
    <recommendedName>
        <fullName evidence="5">poly(A)-specific ribonuclease</fullName>
        <ecNumber evidence="5">3.1.13.4</ecNumber>
    </recommendedName>
</protein>
<comment type="catalytic activity">
    <reaction evidence="1">
        <text>Exonucleolytic cleavage of poly(A) to 5'-AMP.</text>
        <dbReference type="EC" id="3.1.13.4"/>
    </reaction>
</comment>
<dbReference type="InterPro" id="IPR036397">
    <property type="entry name" value="RNaseH_sf"/>
</dbReference>
<feature type="compositionally biased region" description="Low complexity" evidence="15">
    <location>
        <begin position="112"/>
        <end position="143"/>
    </location>
</feature>
<comment type="caution">
    <text evidence="16">The sequence shown here is derived from an EMBL/GenBank/DDBJ whole genome shotgun (WGS) entry which is preliminary data.</text>
</comment>
<keyword evidence="11" id="KW-0694">RNA-binding</keyword>
<feature type="region of interest" description="Disordered" evidence="15">
    <location>
        <begin position="49"/>
        <end position="79"/>
    </location>
</feature>
<keyword evidence="8" id="KW-0479">Metal-binding</keyword>
<evidence type="ECO:0000256" key="11">
    <source>
        <dbReference type="ARBA" id="ARBA00022884"/>
    </source>
</evidence>
<feature type="region of interest" description="Disordered" evidence="15">
    <location>
        <begin position="551"/>
        <end position="571"/>
    </location>
</feature>
<proteinExistence type="inferred from homology"/>
<evidence type="ECO:0000256" key="6">
    <source>
        <dbReference type="ARBA" id="ARBA00022490"/>
    </source>
</evidence>
<evidence type="ECO:0000256" key="13">
    <source>
        <dbReference type="ARBA" id="ARBA00023163"/>
    </source>
</evidence>
<keyword evidence="7" id="KW-0540">Nuclease</keyword>
<keyword evidence="9" id="KW-0378">Hydrolase</keyword>
<dbReference type="Gene3D" id="3.30.420.10">
    <property type="entry name" value="Ribonuclease H-like superfamily/Ribonuclease H"/>
    <property type="match status" value="1"/>
</dbReference>
<evidence type="ECO:0000256" key="1">
    <source>
        <dbReference type="ARBA" id="ARBA00001663"/>
    </source>
</evidence>
<dbReference type="EC" id="3.1.13.4" evidence="5"/>
<sequence>MCNAQHSGAHLSLCWQLNFILHLPFDQGINHCSPSGDVGASLANAHLSMSSSASSQQQQQLLQQQHHNSNNGLIGGPSPVAHLMNGSVLISSAAQQHQHKLAALARNSPVDPSSQQQHYGQQQQQQPSSGGPQSQQAGGSNNNAGGGAGPATAHPSITPHQQQQHATTESFGIKEVFAFNLEEEMRKLNRLVKKFPYIAIDTEFPGIVARPCGVFSTNSDYEYALFKVNVDLMKIIQLGLSFYDEKGKQPSPIHTWQFNFRFNLAEEMYAQDSIKLLMHSGIQFSLHESIGIDPDHFAERLITSNIVCNDNVRFVTFHSAYDFGYLLKVLEGIDSLPKSEAAFLEKLKMFFPHIYDIKFMIRDQRNLKGGLQDLANQFQLARVGAQHQAGSDSALTGVLFFRLRDDVFHGKLDEFSGRLFGLTGSFGDRVHLLENVKILDSSKNASDRSSSAAVSIVAAAASTTTTAAAAATPASSISITTDENSNGNKTTATATEEKSRVGQTFTVLTNVNIPNRFYEDAAGYIVTQTSSTGEYVVSNDPAIIGQQQQQHHQQHVYSSSNGYYDGNNGYT</sequence>
<dbReference type="EMBL" id="MTYJ01000015">
    <property type="protein sequence ID" value="OQV22869.1"/>
    <property type="molecule type" value="Genomic_DNA"/>
</dbReference>
<evidence type="ECO:0000256" key="15">
    <source>
        <dbReference type="SAM" id="MobiDB-lite"/>
    </source>
</evidence>
<comment type="subcellular location">
    <subcellularLocation>
        <location evidence="3">Cytoplasm</location>
    </subcellularLocation>
    <subcellularLocation>
        <location evidence="2">Nucleus</location>
    </subcellularLocation>
</comment>
<keyword evidence="10" id="KW-0269">Exonuclease</keyword>
<dbReference type="InterPro" id="IPR006941">
    <property type="entry name" value="RNase_CAF1"/>
</dbReference>
<evidence type="ECO:0000256" key="9">
    <source>
        <dbReference type="ARBA" id="ARBA00022801"/>
    </source>
</evidence>
<dbReference type="GO" id="GO:0005737">
    <property type="term" value="C:cytoplasm"/>
    <property type="evidence" value="ECO:0007669"/>
    <property type="project" value="UniProtKB-SubCell"/>
</dbReference>
<feature type="compositionally biased region" description="Low complexity" evidence="15">
    <location>
        <begin position="472"/>
        <end position="481"/>
    </location>
</feature>
<dbReference type="InterPro" id="IPR012337">
    <property type="entry name" value="RNaseH-like_sf"/>
</dbReference>
<dbReference type="GO" id="GO:0005634">
    <property type="term" value="C:nucleus"/>
    <property type="evidence" value="ECO:0007669"/>
    <property type="project" value="UniProtKB-SubCell"/>
</dbReference>
<dbReference type="GO" id="GO:0004535">
    <property type="term" value="F:poly(A)-specific ribonuclease activity"/>
    <property type="evidence" value="ECO:0007669"/>
    <property type="project" value="UniProtKB-EC"/>
</dbReference>